<reference evidence="1 2" key="1">
    <citation type="submission" date="2023-01" db="EMBL/GenBank/DDBJ databases">
        <title>Vibrio sp. KJ40-1 sp.nov, isolated from marine algae.</title>
        <authorList>
            <person name="Butt M."/>
            <person name="Kim J.M.J."/>
            <person name="Jeon C.O.C."/>
        </authorList>
    </citation>
    <scope>NUCLEOTIDE SEQUENCE [LARGE SCALE GENOMIC DNA]</scope>
    <source>
        <strain evidence="1 2">KJ40-1</strain>
    </source>
</reference>
<keyword evidence="2" id="KW-1185">Reference proteome</keyword>
<dbReference type="RefSeq" id="WP_272132407.1">
    <property type="nucleotide sequence ID" value="NZ_JAQLOI010000001.1"/>
</dbReference>
<proteinExistence type="predicted"/>
<dbReference type="EMBL" id="JAQLOI010000001">
    <property type="protein sequence ID" value="MDB1122537.1"/>
    <property type="molecule type" value="Genomic_DNA"/>
</dbReference>
<gene>
    <name evidence="1" type="ORF">PGX00_01765</name>
</gene>
<protein>
    <submittedName>
        <fullName evidence="1">Uncharacterized protein</fullName>
    </submittedName>
</protein>
<name>A0ABT4YMA9_9VIBR</name>
<accession>A0ABT4YMA9</accession>
<sequence>MTKRLCKLNRSEISAGLGEIYSLVSDAKYLCRSCARSSQDSSQLCKPAAIPPQSCLAKSTHEKQQCAVLFDTLNTSKLSTDLQSEVTRKELKQAKKQAKKQKKYVKKMASILKKQNKLFKKQKKIEEQFLKFNIVCNEHNSQSALH</sequence>
<organism evidence="1 2">
    <name type="scientific">Vibrio algarum</name>
    <dbReference type="NCBI Taxonomy" id="3020714"/>
    <lineage>
        <taxon>Bacteria</taxon>
        <taxon>Pseudomonadati</taxon>
        <taxon>Pseudomonadota</taxon>
        <taxon>Gammaproteobacteria</taxon>
        <taxon>Vibrionales</taxon>
        <taxon>Vibrionaceae</taxon>
        <taxon>Vibrio</taxon>
    </lineage>
</organism>
<comment type="caution">
    <text evidence="1">The sequence shown here is derived from an EMBL/GenBank/DDBJ whole genome shotgun (WGS) entry which is preliminary data.</text>
</comment>
<evidence type="ECO:0000313" key="1">
    <source>
        <dbReference type="EMBL" id="MDB1122537.1"/>
    </source>
</evidence>
<dbReference type="Proteomes" id="UP001210678">
    <property type="component" value="Unassembled WGS sequence"/>
</dbReference>
<evidence type="ECO:0000313" key="2">
    <source>
        <dbReference type="Proteomes" id="UP001210678"/>
    </source>
</evidence>